<reference evidence="2" key="1">
    <citation type="journal article" date="2020" name="Stud. Mycol.">
        <title>101 Dothideomycetes genomes: a test case for predicting lifestyles and emergence of pathogens.</title>
        <authorList>
            <person name="Haridas S."/>
            <person name="Albert R."/>
            <person name="Binder M."/>
            <person name="Bloem J."/>
            <person name="Labutti K."/>
            <person name="Salamov A."/>
            <person name="Andreopoulos B."/>
            <person name="Baker S."/>
            <person name="Barry K."/>
            <person name="Bills G."/>
            <person name="Bluhm B."/>
            <person name="Cannon C."/>
            <person name="Castanera R."/>
            <person name="Culley D."/>
            <person name="Daum C."/>
            <person name="Ezra D."/>
            <person name="Gonzalez J."/>
            <person name="Henrissat B."/>
            <person name="Kuo A."/>
            <person name="Liang C."/>
            <person name="Lipzen A."/>
            <person name="Lutzoni F."/>
            <person name="Magnuson J."/>
            <person name="Mondo S."/>
            <person name="Nolan M."/>
            <person name="Ohm R."/>
            <person name="Pangilinan J."/>
            <person name="Park H.-J."/>
            <person name="Ramirez L."/>
            <person name="Alfaro M."/>
            <person name="Sun H."/>
            <person name="Tritt A."/>
            <person name="Yoshinaga Y."/>
            <person name="Zwiers L.-H."/>
            <person name="Turgeon B."/>
            <person name="Goodwin S."/>
            <person name="Spatafora J."/>
            <person name="Crous P."/>
            <person name="Grigoriev I."/>
        </authorList>
    </citation>
    <scope>NUCLEOTIDE SEQUENCE</scope>
    <source>
        <strain evidence="2">CBS 279.74</strain>
    </source>
</reference>
<protein>
    <submittedName>
        <fullName evidence="2">Uncharacterized protein</fullName>
    </submittedName>
</protein>
<keyword evidence="3" id="KW-1185">Reference proteome</keyword>
<accession>A0A6G1JSB9</accession>
<dbReference type="EMBL" id="MU005787">
    <property type="protein sequence ID" value="KAF2703504.1"/>
    <property type="molecule type" value="Genomic_DNA"/>
</dbReference>
<keyword evidence="1" id="KW-0472">Membrane</keyword>
<name>A0A6G1JSB9_9PLEO</name>
<feature type="transmembrane region" description="Helical" evidence="1">
    <location>
        <begin position="35"/>
        <end position="61"/>
    </location>
</feature>
<dbReference type="AlphaFoldDB" id="A0A6G1JSB9"/>
<organism evidence="2 3">
    <name type="scientific">Pleomassaria siparia CBS 279.74</name>
    <dbReference type="NCBI Taxonomy" id="1314801"/>
    <lineage>
        <taxon>Eukaryota</taxon>
        <taxon>Fungi</taxon>
        <taxon>Dikarya</taxon>
        <taxon>Ascomycota</taxon>
        <taxon>Pezizomycotina</taxon>
        <taxon>Dothideomycetes</taxon>
        <taxon>Pleosporomycetidae</taxon>
        <taxon>Pleosporales</taxon>
        <taxon>Pleomassariaceae</taxon>
        <taxon>Pleomassaria</taxon>
    </lineage>
</organism>
<gene>
    <name evidence="2" type="ORF">K504DRAFT_495614</name>
</gene>
<evidence type="ECO:0000313" key="3">
    <source>
        <dbReference type="Proteomes" id="UP000799428"/>
    </source>
</evidence>
<dbReference type="Proteomes" id="UP000799428">
    <property type="component" value="Unassembled WGS sequence"/>
</dbReference>
<proteinExistence type="predicted"/>
<evidence type="ECO:0000313" key="2">
    <source>
        <dbReference type="EMBL" id="KAF2703504.1"/>
    </source>
</evidence>
<keyword evidence="1" id="KW-0812">Transmembrane</keyword>
<evidence type="ECO:0000256" key="1">
    <source>
        <dbReference type="SAM" id="Phobius"/>
    </source>
</evidence>
<sequence>MSPCHHATMPLHIIYASMPPCLQGPPLYYYGYDDWATGAFVSVSCSGLISLLGALGLGHGLRVCMFAWLRRGCVVGALVGCGDKPPSCLCLVLQYYTIITDTSPSLTQ</sequence>
<keyword evidence="1" id="KW-1133">Transmembrane helix</keyword>